<dbReference type="SMART" id="SM00530">
    <property type="entry name" value="HTH_XRE"/>
    <property type="match status" value="1"/>
</dbReference>
<dbReference type="AlphaFoldDB" id="A0A147EYJ9"/>
<dbReference type="Gene3D" id="1.10.260.40">
    <property type="entry name" value="lambda repressor-like DNA-binding domains"/>
    <property type="match status" value="1"/>
</dbReference>
<feature type="domain" description="HTH cro/C1-type" evidence="3">
    <location>
        <begin position="20"/>
        <end position="76"/>
    </location>
</feature>
<reference evidence="4 5" key="1">
    <citation type="journal article" date="2016" name="Front. Microbiol.">
        <title>Genomic Resource of Rice Seed Associated Bacteria.</title>
        <authorList>
            <person name="Midha S."/>
            <person name="Bansal K."/>
            <person name="Sharma S."/>
            <person name="Kumar N."/>
            <person name="Patil P.P."/>
            <person name="Chaudhry V."/>
            <person name="Patil P.B."/>
        </authorList>
    </citation>
    <scope>NUCLEOTIDE SEQUENCE [LARGE SCALE GENOMIC DNA]</scope>
    <source>
        <strain evidence="4 5">NS220</strain>
    </source>
</reference>
<dbReference type="GO" id="GO:0003677">
    <property type="term" value="F:DNA binding"/>
    <property type="evidence" value="ECO:0007669"/>
    <property type="project" value="InterPro"/>
</dbReference>
<sequence length="287" mass="30332">MEPAVPATEPPDTIARFAADLAALRSSSGAPSLAEMSRTTGISKSVLSDAFAGRRLPTEHTLRALVPALGGDVAPWLARRVALDPRYRAQPETASVPARTPHEAASPIAPRKHARPVTRATLIIAMSVCALLSSTLTVGGVWLLAGPLGLREAGSTGALPVPSSTYVAVETGADPMQSSCKNDAVLAGGDRFLDGQVLIEMMYSNSCMAVWGRVTRYDGLASGNTLSIKIYPKDDPQSERTQIRTESDVQSMYTKMLVEPDVDARVCGVATVTVDGQSFEQPNPVCI</sequence>
<evidence type="ECO:0000256" key="1">
    <source>
        <dbReference type="SAM" id="MobiDB-lite"/>
    </source>
</evidence>
<protein>
    <recommendedName>
        <fullName evidence="3">HTH cro/C1-type domain-containing protein</fullName>
    </recommendedName>
</protein>
<accession>A0A147EYJ9</accession>
<dbReference type="InterPro" id="IPR021224">
    <property type="entry name" value="DUF2690"/>
</dbReference>
<dbReference type="PATRIC" id="fig|2033.6.peg.2512"/>
<dbReference type="SUPFAM" id="SSF47413">
    <property type="entry name" value="lambda repressor-like DNA-binding domains"/>
    <property type="match status" value="1"/>
</dbReference>
<evidence type="ECO:0000313" key="4">
    <source>
        <dbReference type="EMBL" id="KTR94867.1"/>
    </source>
</evidence>
<dbReference type="Pfam" id="PF10901">
    <property type="entry name" value="DUF2690"/>
    <property type="match status" value="1"/>
</dbReference>
<organism evidence="4 5">
    <name type="scientific">Microbacterium testaceum</name>
    <name type="common">Aureobacterium testaceum</name>
    <name type="synonym">Brevibacterium testaceum</name>
    <dbReference type="NCBI Taxonomy" id="2033"/>
    <lineage>
        <taxon>Bacteria</taxon>
        <taxon>Bacillati</taxon>
        <taxon>Actinomycetota</taxon>
        <taxon>Actinomycetes</taxon>
        <taxon>Micrococcales</taxon>
        <taxon>Microbacteriaceae</taxon>
        <taxon>Microbacterium</taxon>
    </lineage>
</organism>
<dbReference type="OrthoDB" id="4988873at2"/>
<proteinExistence type="predicted"/>
<feature type="transmembrane region" description="Helical" evidence="2">
    <location>
        <begin position="120"/>
        <end position="145"/>
    </location>
</feature>
<keyword evidence="2" id="KW-0812">Transmembrane</keyword>
<dbReference type="EMBL" id="LDRT01000045">
    <property type="protein sequence ID" value="KTR94867.1"/>
    <property type="molecule type" value="Genomic_DNA"/>
</dbReference>
<comment type="caution">
    <text evidence="4">The sequence shown here is derived from an EMBL/GenBank/DDBJ whole genome shotgun (WGS) entry which is preliminary data.</text>
</comment>
<dbReference type="Proteomes" id="UP000075025">
    <property type="component" value="Unassembled WGS sequence"/>
</dbReference>
<dbReference type="InterPro" id="IPR001387">
    <property type="entry name" value="Cro/C1-type_HTH"/>
</dbReference>
<gene>
    <name evidence="4" type="ORF">NS220_07565</name>
</gene>
<name>A0A147EYJ9_MICTE</name>
<evidence type="ECO:0000256" key="2">
    <source>
        <dbReference type="SAM" id="Phobius"/>
    </source>
</evidence>
<dbReference type="InterPro" id="IPR010982">
    <property type="entry name" value="Lambda_DNA-bd_dom_sf"/>
</dbReference>
<dbReference type="RefSeq" id="WP_058623466.1">
    <property type="nucleotide sequence ID" value="NZ_LDRT01000045.1"/>
</dbReference>
<evidence type="ECO:0000259" key="3">
    <source>
        <dbReference type="SMART" id="SM00530"/>
    </source>
</evidence>
<keyword evidence="2" id="KW-1133">Transmembrane helix</keyword>
<keyword evidence="2" id="KW-0472">Membrane</keyword>
<feature type="region of interest" description="Disordered" evidence="1">
    <location>
        <begin position="91"/>
        <end position="112"/>
    </location>
</feature>
<evidence type="ECO:0000313" key="5">
    <source>
        <dbReference type="Proteomes" id="UP000075025"/>
    </source>
</evidence>
<dbReference type="CDD" id="cd00093">
    <property type="entry name" value="HTH_XRE"/>
    <property type="match status" value="1"/>
</dbReference>